<evidence type="ECO:0000313" key="12">
    <source>
        <dbReference type="EMBL" id="KXT16205.1"/>
    </source>
</evidence>
<dbReference type="PANTHER" id="PTHR12714">
    <property type="entry name" value="PROTEIN-S ISOPRENYLCYSTEINE O-METHYLTRANSFERASE"/>
    <property type="match status" value="1"/>
</dbReference>
<evidence type="ECO:0000256" key="11">
    <source>
        <dbReference type="SAM" id="MobiDB-lite"/>
    </source>
</evidence>
<evidence type="ECO:0000256" key="9">
    <source>
        <dbReference type="ARBA" id="ARBA00023136"/>
    </source>
</evidence>
<keyword evidence="9 10" id="KW-0472">Membrane</keyword>
<evidence type="ECO:0000256" key="3">
    <source>
        <dbReference type="ARBA" id="ARBA00012151"/>
    </source>
</evidence>
<dbReference type="GO" id="GO:0005789">
    <property type="term" value="C:endoplasmic reticulum membrane"/>
    <property type="evidence" value="ECO:0007669"/>
    <property type="project" value="UniProtKB-SubCell"/>
</dbReference>
<feature type="transmembrane region" description="Helical" evidence="10">
    <location>
        <begin position="90"/>
        <end position="108"/>
    </location>
</feature>
<dbReference type="PROSITE" id="PS51564">
    <property type="entry name" value="SAM_ICMT"/>
    <property type="match status" value="1"/>
</dbReference>
<evidence type="ECO:0000256" key="7">
    <source>
        <dbReference type="ARBA" id="ARBA00022692"/>
    </source>
</evidence>
<feature type="transmembrane region" description="Helical" evidence="10">
    <location>
        <begin position="243"/>
        <end position="271"/>
    </location>
</feature>
<dbReference type="GO" id="GO:0032259">
    <property type="term" value="P:methylation"/>
    <property type="evidence" value="ECO:0007669"/>
    <property type="project" value="UniProtKB-KW"/>
</dbReference>
<dbReference type="EC" id="2.1.1.100" evidence="3 10"/>
<evidence type="ECO:0000256" key="2">
    <source>
        <dbReference type="ARBA" id="ARBA00009140"/>
    </source>
</evidence>
<feature type="transmembrane region" description="Helical" evidence="10">
    <location>
        <begin position="114"/>
        <end position="134"/>
    </location>
</feature>
<evidence type="ECO:0000256" key="10">
    <source>
        <dbReference type="RuleBase" id="RU362022"/>
    </source>
</evidence>
<keyword evidence="13" id="KW-1185">Reference proteome</keyword>
<keyword evidence="5" id="KW-0808">Transferase</keyword>
<dbReference type="Gene3D" id="1.20.120.1630">
    <property type="match status" value="1"/>
</dbReference>
<feature type="transmembrane region" description="Helical" evidence="10">
    <location>
        <begin position="182"/>
        <end position="200"/>
    </location>
</feature>
<comment type="caution">
    <text evidence="12">The sequence shown here is derived from an EMBL/GenBank/DDBJ whole genome shotgun (WGS) entry which is preliminary data.</text>
</comment>
<evidence type="ECO:0000256" key="4">
    <source>
        <dbReference type="ARBA" id="ARBA00022603"/>
    </source>
</evidence>
<dbReference type="AlphaFoldDB" id="A0A139ING0"/>
<dbReference type="PANTHER" id="PTHR12714:SF9">
    <property type="entry name" value="PROTEIN-S-ISOPRENYLCYSTEINE O-METHYLTRANSFERASE"/>
    <property type="match status" value="1"/>
</dbReference>
<keyword evidence="10" id="KW-0256">Endoplasmic reticulum</keyword>
<evidence type="ECO:0000313" key="13">
    <source>
        <dbReference type="Proteomes" id="UP000073492"/>
    </source>
</evidence>
<keyword evidence="8 10" id="KW-1133">Transmembrane helix</keyword>
<dbReference type="Pfam" id="PF04140">
    <property type="entry name" value="ICMT"/>
    <property type="match status" value="1"/>
</dbReference>
<protein>
    <recommendedName>
        <fullName evidence="3 10">Protein-S-isoprenylcysteine O-methyltransferase</fullName>
        <ecNumber evidence="3 10">2.1.1.100</ecNumber>
    </recommendedName>
</protein>
<evidence type="ECO:0000256" key="5">
    <source>
        <dbReference type="ARBA" id="ARBA00022679"/>
    </source>
</evidence>
<dbReference type="Proteomes" id="UP000073492">
    <property type="component" value="Unassembled WGS sequence"/>
</dbReference>
<organism evidence="12 13">
    <name type="scientific">Pseudocercospora musae</name>
    <dbReference type="NCBI Taxonomy" id="113226"/>
    <lineage>
        <taxon>Eukaryota</taxon>
        <taxon>Fungi</taxon>
        <taxon>Dikarya</taxon>
        <taxon>Ascomycota</taxon>
        <taxon>Pezizomycotina</taxon>
        <taxon>Dothideomycetes</taxon>
        <taxon>Dothideomycetidae</taxon>
        <taxon>Mycosphaerellales</taxon>
        <taxon>Mycosphaerellaceae</taxon>
        <taxon>Pseudocercospora</taxon>
    </lineage>
</organism>
<dbReference type="EMBL" id="LFZO01000043">
    <property type="protein sequence ID" value="KXT16205.1"/>
    <property type="molecule type" value="Genomic_DNA"/>
</dbReference>
<reference evidence="12 13" key="1">
    <citation type="submission" date="2015-07" db="EMBL/GenBank/DDBJ databases">
        <title>Comparative genomics of the Sigatoka disease complex on banana suggests a link between parallel evolutionary changes in Pseudocercospora fijiensis and Pseudocercospora eumusae and increased virulence on the banana host.</title>
        <authorList>
            <person name="Chang T.-C."/>
            <person name="Salvucci A."/>
            <person name="Crous P.W."/>
            <person name="Stergiopoulos I."/>
        </authorList>
    </citation>
    <scope>NUCLEOTIDE SEQUENCE [LARGE SCALE GENOMIC DNA]</scope>
    <source>
        <strain evidence="12 13">CBS 116634</strain>
    </source>
</reference>
<keyword evidence="4 10" id="KW-0489">Methyltransferase</keyword>
<dbReference type="InterPro" id="IPR025770">
    <property type="entry name" value="PPMT_MeTrfase"/>
</dbReference>
<dbReference type="InterPro" id="IPR007269">
    <property type="entry name" value="ICMT_MeTrfase"/>
</dbReference>
<feature type="compositionally biased region" description="Acidic residues" evidence="11">
    <location>
        <begin position="53"/>
        <end position="65"/>
    </location>
</feature>
<sequence length="307" mass="34369">MARLSASSSAISSGHASHANGHISVNPSPTTTVSSPAQEEKDDDATLKPSVPEELEYDDEDDVIDTSDVPMDESLFPGGSRDLSRIGLQAFALGNSFSAGLILTAYLVTIESLWWRLPAFTATLAFFHFMEYWTQARYNTPAIRADSFLLFTNGWQYNTAHSLATVELVLSCIYPAYGQACVYPYTIAAGLALVFVGQFVRSLAMAQAGVSFNHVISRERKETHKLVTHGIYRFFRHPSYFGFFWWALGTQVMVGNKFCVFGYGLALWGFFSTRIRAEERLLSDEKFFGKDYLEYKKRTGTMIPFIP</sequence>
<evidence type="ECO:0000256" key="8">
    <source>
        <dbReference type="ARBA" id="ARBA00022989"/>
    </source>
</evidence>
<comment type="subcellular location">
    <subcellularLocation>
        <location evidence="10">Endoplasmic reticulum membrane</location>
        <topology evidence="10">Multi-pass membrane protein</topology>
    </subcellularLocation>
    <subcellularLocation>
        <location evidence="1">Membrane</location>
        <topology evidence="1">Multi-pass membrane protein</topology>
    </subcellularLocation>
</comment>
<evidence type="ECO:0000256" key="6">
    <source>
        <dbReference type="ARBA" id="ARBA00022691"/>
    </source>
</evidence>
<name>A0A139ING0_9PEZI</name>
<comment type="catalytic activity">
    <reaction evidence="10">
        <text>[protein]-C-terminal S-[(2E,6E)-farnesyl]-L-cysteine + S-adenosyl-L-methionine = [protein]-C-terminal S-[(2E,6E)-farnesyl]-L-cysteine methyl ester + S-adenosyl-L-homocysteine</text>
        <dbReference type="Rhea" id="RHEA:21672"/>
        <dbReference type="Rhea" id="RHEA-COMP:12125"/>
        <dbReference type="Rhea" id="RHEA-COMP:12126"/>
        <dbReference type="ChEBI" id="CHEBI:57856"/>
        <dbReference type="ChEBI" id="CHEBI:59789"/>
        <dbReference type="ChEBI" id="CHEBI:90510"/>
        <dbReference type="ChEBI" id="CHEBI:90511"/>
        <dbReference type="EC" id="2.1.1.100"/>
    </reaction>
</comment>
<proteinExistence type="inferred from homology"/>
<comment type="similarity">
    <text evidence="2 10">Belongs to the class VI-like SAM-binding methyltransferase superfamily. Isoprenylcysteine carboxyl methyltransferase family.</text>
</comment>
<feature type="compositionally biased region" description="Low complexity" evidence="11">
    <location>
        <begin position="1"/>
        <end position="36"/>
    </location>
</feature>
<feature type="region of interest" description="Disordered" evidence="11">
    <location>
        <begin position="1"/>
        <end position="69"/>
    </location>
</feature>
<dbReference type="EMBL" id="LFZO01000043">
    <property type="protein sequence ID" value="KXT16206.1"/>
    <property type="molecule type" value="Genomic_DNA"/>
</dbReference>
<dbReference type="GO" id="GO:0004671">
    <property type="term" value="F:protein C-terminal S-isoprenylcysteine carboxyl O-methyltransferase activity"/>
    <property type="evidence" value="ECO:0007669"/>
    <property type="project" value="UniProtKB-EC"/>
</dbReference>
<gene>
    <name evidence="12" type="ORF">AC579_903</name>
</gene>
<evidence type="ECO:0000256" key="1">
    <source>
        <dbReference type="ARBA" id="ARBA00004141"/>
    </source>
</evidence>
<keyword evidence="6 10" id="KW-0949">S-adenosyl-L-methionine</keyword>
<accession>A0A139ING0</accession>
<keyword evidence="7 10" id="KW-0812">Transmembrane</keyword>